<gene>
    <name evidence="5" type="ORF">BOTBODRAFT_116889</name>
</gene>
<dbReference type="PANTHER" id="PTHR19965:SF35">
    <property type="entry name" value="RNA ANNEALING PROTEIN YRA1"/>
    <property type="match status" value="1"/>
</dbReference>
<evidence type="ECO:0000313" key="6">
    <source>
        <dbReference type="Proteomes" id="UP000027195"/>
    </source>
</evidence>
<feature type="compositionally biased region" description="Low complexity" evidence="3">
    <location>
        <begin position="40"/>
        <end position="58"/>
    </location>
</feature>
<dbReference type="InterPro" id="IPR051229">
    <property type="entry name" value="ALYREF_mRNA_export"/>
</dbReference>
<feature type="region of interest" description="Disordered" evidence="3">
    <location>
        <begin position="24"/>
        <end position="58"/>
    </location>
</feature>
<dbReference type="InterPro" id="IPR000504">
    <property type="entry name" value="RRM_dom"/>
</dbReference>
<evidence type="ECO:0000256" key="2">
    <source>
        <dbReference type="PROSITE-ProRule" id="PRU00176"/>
    </source>
</evidence>
<evidence type="ECO:0000256" key="1">
    <source>
        <dbReference type="ARBA" id="ARBA00022884"/>
    </source>
</evidence>
<dbReference type="GO" id="GO:0003729">
    <property type="term" value="F:mRNA binding"/>
    <property type="evidence" value="ECO:0007669"/>
    <property type="project" value="TreeGrafter"/>
</dbReference>
<dbReference type="InterPro" id="IPR012677">
    <property type="entry name" value="Nucleotide-bd_a/b_plait_sf"/>
</dbReference>
<feature type="domain" description="RRM" evidence="4">
    <location>
        <begin position="83"/>
        <end position="152"/>
    </location>
</feature>
<dbReference type="Pfam" id="PF00076">
    <property type="entry name" value="RRM_1"/>
    <property type="match status" value="1"/>
</dbReference>
<dbReference type="PROSITE" id="PS50102">
    <property type="entry name" value="RRM"/>
    <property type="match status" value="1"/>
</dbReference>
<evidence type="ECO:0000259" key="4">
    <source>
        <dbReference type="PROSITE" id="PS50102"/>
    </source>
</evidence>
<evidence type="ECO:0000256" key="3">
    <source>
        <dbReference type="SAM" id="MobiDB-lite"/>
    </source>
</evidence>
<dbReference type="Proteomes" id="UP000027195">
    <property type="component" value="Unassembled WGS sequence"/>
</dbReference>
<evidence type="ECO:0000313" key="5">
    <source>
        <dbReference type="EMBL" id="KDQ09596.1"/>
    </source>
</evidence>
<dbReference type="HOGENOM" id="CLU_052367_2_3_1"/>
<dbReference type="FunCoup" id="A0A067MDC5">
    <property type="interactions" value="594"/>
</dbReference>
<dbReference type="SUPFAM" id="SSF54928">
    <property type="entry name" value="RNA-binding domain, RBD"/>
    <property type="match status" value="1"/>
</dbReference>
<dbReference type="GO" id="GO:0005634">
    <property type="term" value="C:nucleus"/>
    <property type="evidence" value="ECO:0007669"/>
    <property type="project" value="TreeGrafter"/>
</dbReference>
<sequence length="152" mass="16298">MAIDKSLDDVSVFFSLVSSTCPDSPKQIISTNKPKRNNRPRNSAPARTNAPNSAARQRYAGAVPAQNVPAAAPVANARQGSSTKIIVSNLPADVNEAQIKELFQATVGQTRDVNLHFDANGRSKGVAVVTFSRKDDGTKAYEQFNNRLIDGS</sequence>
<dbReference type="OrthoDB" id="346839at2759"/>
<protein>
    <recommendedName>
        <fullName evidence="4">RRM domain-containing protein</fullName>
    </recommendedName>
</protein>
<dbReference type="STRING" id="930990.A0A067MDC5"/>
<dbReference type="AlphaFoldDB" id="A0A067MDC5"/>
<dbReference type="PANTHER" id="PTHR19965">
    <property type="entry name" value="RNA AND EXPORT FACTOR BINDING PROTEIN"/>
    <property type="match status" value="1"/>
</dbReference>
<dbReference type="InParanoid" id="A0A067MDC5"/>
<reference evidence="6" key="1">
    <citation type="journal article" date="2014" name="Proc. Natl. Acad. Sci. U.S.A.">
        <title>Extensive sampling of basidiomycete genomes demonstrates inadequacy of the white-rot/brown-rot paradigm for wood decay fungi.</title>
        <authorList>
            <person name="Riley R."/>
            <person name="Salamov A.A."/>
            <person name="Brown D.W."/>
            <person name="Nagy L.G."/>
            <person name="Floudas D."/>
            <person name="Held B.W."/>
            <person name="Levasseur A."/>
            <person name="Lombard V."/>
            <person name="Morin E."/>
            <person name="Otillar R."/>
            <person name="Lindquist E.A."/>
            <person name="Sun H."/>
            <person name="LaButti K.M."/>
            <person name="Schmutz J."/>
            <person name="Jabbour D."/>
            <person name="Luo H."/>
            <person name="Baker S.E."/>
            <person name="Pisabarro A.G."/>
            <person name="Walton J.D."/>
            <person name="Blanchette R.A."/>
            <person name="Henrissat B."/>
            <person name="Martin F."/>
            <person name="Cullen D."/>
            <person name="Hibbett D.S."/>
            <person name="Grigoriev I.V."/>
        </authorList>
    </citation>
    <scope>NUCLEOTIDE SEQUENCE [LARGE SCALE GENOMIC DNA]</scope>
    <source>
        <strain evidence="6">FD-172 SS1</strain>
    </source>
</reference>
<dbReference type="SMART" id="SM00360">
    <property type="entry name" value="RRM"/>
    <property type="match status" value="1"/>
</dbReference>
<dbReference type="InterPro" id="IPR035979">
    <property type="entry name" value="RBD_domain_sf"/>
</dbReference>
<dbReference type="EMBL" id="KL198076">
    <property type="protein sequence ID" value="KDQ09596.1"/>
    <property type="molecule type" value="Genomic_DNA"/>
</dbReference>
<proteinExistence type="predicted"/>
<keyword evidence="1 2" id="KW-0694">RNA-binding</keyword>
<keyword evidence="6" id="KW-1185">Reference proteome</keyword>
<organism evidence="5 6">
    <name type="scientific">Botryobasidium botryosum (strain FD-172 SS1)</name>
    <dbReference type="NCBI Taxonomy" id="930990"/>
    <lineage>
        <taxon>Eukaryota</taxon>
        <taxon>Fungi</taxon>
        <taxon>Dikarya</taxon>
        <taxon>Basidiomycota</taxon>
        <taxon>Agaricomycotina</taxon>
        <taxon>Agaricomycetes</taxon>
        <taxon>Cantharellales</taxon>
        <taxon>Botryobasidiaceae</taxon>
        <taxon>Botryobasidium</taxon>
    </lineage>
</organism>
<dbReference type="Gene3D" id="3.30.70.330">
    <property type="match status" value="1"/>
</dbReference>
<accession>A0A067MDC5</accession>
<name>A0A067MDC5_BOTB1</name>